<dbReference type="Proteomes" id="UP000008722">
    <property type="component" value="Chromosome"/>
</dbReference>
<feature type="domain" description="Phosphotyrosine protein phosphatase I" evidence="8">
    <location>
        <begin position="4"/>
        <end position="149"/>
    </location>
</feature>
<dbReference type="PRINTS" id="PR00720">
    <property type="entry name" value="MAMMALPTPASE"/>
</dbReference>
<gene>
    <name evidence="9" type="ordered locus">Ocepr_2058</name>
</gene>
<dbReference type="InterPro" id="IPR002115">
    <property type="entry name" value="Tyr_Pase_low_mol_wt_mml"/>
</dbReference>
<dbReference type="GO" id="GO:0004726">
    <property type="term" value="F:non-membrane spanning protein tyrosine phosphatase activity"/>
    <property type="evidence" value="ECO:0007669"/>
    <property type="project" value="InterPro"/>
</dbReference>
<evidence type="ECO:0000256" key="7">
    <source>
        <dbReference type="PIRSR" id="PIRSR617867-1"/>
    </source>
</evidence>
<dbReference type="InterPro" id="IPR017867">
    <property type="entry name" value="Tyr_phospatase_low_mol_wt"/>
</dbReference>
<dbReference type="KEGG" id="opr:Ocepr_2058"/>
<dbReference type="STRING" id="670487.Ocepr_2058"/>
<reference evidence="10" key="1">
    <citation type="submission" date="2010-11" db="EMBL/GenBank/DDBJ databases">
        <title>The complete sequence of chromosome of Oceanithermus profundus DSM 14977.</title>
        <authorList>
            <consortium name="US DOE Joint Genome Institute (JGI-PGF)"/>
            <person name="Lucas S."/>
            <person name="Copeland A."/>
            <person name="Lapidus A."/>
            <person name="Bruce D."/>
            <person name="Goodwin L."/>
            <person name="Pitluck S."/>
            <person name="Kyrpides N."/>
            <person name="Mavromatis K."/>
            <person name="Pagani I."/>
            <person name="Ivanova N."/>
            <person name="Zhang X."/>
            <person name="Brettin T."/>
            <person name="Detter J.C."/>
            <person name="Tapia R."/>
            <person name="Han C."/>
            <person name="Land M."/>
            <person name="Hauser L."/>
            <person name="Markowitz V."/>
            <person name="Cheng J.-F."/>
            <person name="Hugenholtz P."/>
            <person name="Woyke T."/>
            <person name="Wu D."/>
            <person name="Tindall B."/>
            <person name="Faehnrich R."/>
            <person name="Brambilla E."/>
            <person name="Klenk H.-P."/>
            <person name="Eisen J.A."/>
        </authorList>
    </citation>
    <scope>NUCLEOTIDE SEQUENCE [LARGE SCALE GENOMIC DNA]</scope>
    <source>
        <strain evidence="10">DSM 14977 / NBRC 100410 / VKM B-2274 / 506</strain>
    </source>
</reference>
<dbReference type="AlphaFoldDB" id="E4UA65"/>
<evidence type="ECO:0000256" key="5">
    <source>
        <dbReference type="ARBA" id="ARBA00022801"/>
    </source>
</evidence>
<comment type="similarity">
    <text evidence="2">Belongs to the low molecular weight phosphotyrosine protein phosphatase family.</text>
</comment>
<dbReference type="Gene3D" id="3.40.50.2300">
    <property type="match status" value="1"/>
</dbReference>
<sequence length="161" mass="18239" precursor="true">MPPTRVLFVCLGNICRSPLAEGAARKLVRERGLEDRFRFDSAGTAGYHEGEPYDPRVRKVLAAHDALFPHTARRITAEDYRAFDWILGMDEENLRDLRRMAPPGASARIALVTEPWGGGRVTDPYYESDWACEQTYLELEDLVGRWLERWSNGEDGPEGTA</sequence>
<evidence type="ECO:0000313" key="9">
    <source>
        <dbReference type="EMBL" id="ADR37508.1"/>
    </source>
</evidence>
<evidence type="ECO:0000313" key="10">
    <source>
        <dbReference type="Proteomes" id="UP000008722"/>
    </source>
</evidence>
<dbReference type="RefSeq" id="WP_013458678.1">
    <property type="nucleotide sequence ID" value="NC_014761.1"/>
</dbReference>
<feature type="active site" evidence="7">
    <location>
        <position position="16"/>
    </location>
</feature>
<dbReference type="PRINTS" id="PR00719">
    <property type="entry name" value="LMWPTPASE"/>
</dbReference>
<reference evidence="9 10" key="2">
    <citation type="journal article" date="2011" name="Stand. Genomic Sci.">
        <title>Complete genome sequence of Oceanithermus profundus type strain (506).</title>
        <authorList>
            <person name="Pati A."/>
            <person name="Zhang X."/>
            <person name="Lapidus A."/>
            <person name="Nolan M."/>
            <person name="Lucas S."/>
            <person name="Del Rio T.G."/>
            <person name="Tice H."/>
            <person name="Cheng J.F."/>
            <person name="Tapia R."/>
            <person name="Han C."/>
            <person name="Goodwin L."/>
            <person name="Pitluck S."/>
            <person name="Liolios K."/>
            <person name="Pagani I."/>
            <person name="Ivanova N."/>
            <person name="Mavromatis K."/>
            <person name="Chen A."/>
            <person name="Palaniappan K."/>
            <person name="Hauser L."/>
            <person name="Jeffries C.D."/>
            <person name="Brambilla E.M."/>
            <person name="Rohl A."/>
            <person name="Mwirichia R."/>
            <person name="Rohde M."/>
            <person name="Tindall B.J."/>
            <person name="Sikorski J."/>
            <person name="Wirth R."/>
            <person name="Goker M."/>
            <person name="Woyke T."/>
            <person name="Detter J.C."/>
            <person name="Bristow J."/>
            <person name="Eisen J.A."/>
            <person name="Markowitz V."/>
            <person name="Hugenholtz P."/>
            <person name="Kyrpides N.C."/>
            <person name="Klenk H.P."/>
            <person name="Land M."/>
        </authorList>
    </citation>
    <scope>NUCLEOTIDE SEQUENCE [LARGE SCALE GENOMIC DNA]</scope>
    <source>
        <strain evidence="10">DSM 14977 / NBRC 100410 / VKM B-2274 / 506</strain>
    </source>
</reference>
<dbReference type="InterPro" id="IPR023485">
    <property type="entry name" value="Ptyr_pPase"/>
</dbReference>
<dbReference type="OrthoDB" id="9784339at2"/>
<dbReference type="SUPFAM" id="SSF52788">
    <property type="entry name" value="Phosphotyrosine protein phosphatases I"/>
    <property type="match status" value="1"/>
</dbReference>
<accession>E4UA65</accession>
<evidence type="ECO:0000256" key="2">
    <source>
        <dbReference type="ARBA" id="ARBA00011063"/>
    </source>
</evidence>
<evidence type="ECO:0000256" key="1">
    <source>
        <dbReference type="ARBA" id="ARBA00004496"/>
    </source>
</evidence>
<keyword evidence="5 9" id="KW-0378">Hydrolase</keyword>
<dbReference type="CDD" id="cd16343">
    <property type="entry name" value="LMWPTP"/>
    <property type="match status" value="1"/>
</dbReference>
<dbReference type="eggNOG" id="COG0394">
    <property type="taxonomic scope" value="Bacteria"/>
</dbReference>
<dbReference type="GO" id="GO:0003993">
    <property type="term" value="F:acid phosphatase activity"/>
    <property type="evidence" value="ECO:0007669"/>
    <property type="project" value="InterPro"/>
</dbReference>
<dbReference type="SMART" id="SM00226">
    <property type="entry name" value="LMWPc"/>
    <property type="match status" value="1"/>
</dbReference>
<evidence type="ECO:0000256" key="4">
    <source>
        <dbReference type="ARBA" id="ARBA00022490"/>
    </source>
</evidence>
<keyword evidence="6" id="KW-0904">Protein phosphatase</keyword>
<evidence type="ECO:0000259" key="8">
    <source>
        <dbReference type="SMART" id="SM00226"/>
    </source>
</evidence>
<keyword evidence="4" id="KW-0963">Cytoplasm</keyword>
<feature type="active site" description="Proton donor" evidence="7">
    <location>
        <position position="123"/>
    </location>
</feature>
<dbReference type="EC" id="3.1.3.48" evidence="3"/>
<evidence type="ECO:0000256" key="6">
    <source>
        <dbReference type="ARBA" id="ARBA00022912"/>
    </source>
</evidence>
<evidence type="ECO:0000256" key="3">
    <source>
        <dbReference type="ARBA" id="ARBA00013064"/>
    </source>
</evidence>
<organism evidence="9 10">
    <name type="scientific">Oceanithermus profundus (strain DSM 14977 / NBRC 100410 / VKM B-2274 / 506)</name>
    <dbReference type="NCBI Taxonomy" id="670487"/>
    <lineage>
        <taxon>Bacteria</taxon>
        <taxon>Thermotogati</taxon>
        <taxon>Deinococcota</taxon>
        <taxon>Deinococci</taxon>
        <taxon>Thermales</taxon>
        <taxon>Thermaceae</taxon>
        <taxon>Oceanithermus</taxon>
    </lineage>
</organism>
<dbReference type="GO" id="GO:0005737">
    <property type="term" value="C:cytoplasm"/>
    <property type="evidence" value="ECO:0007669"/>
    <property type="project" value="UniProtKB-SubCell"/>
</dbReference>
<dbReference type="InterPro" id="IPR050438">
    <property type="entry name" value="LMW_PTPase"/>
</dbReference>
<dbReference type="PANTHER" id="PTHR11717:SF7">
    <property type="entry name" value="LOW MOLECULAR WEIGHT PHOSPHOTYROSINE PROTEIN PHOSPHATASE"/>
    <property type="match status" value="1"/>
</dbReference>
<dbReference type="Pfam" id="PF01451">
    <property type="entry name" value="LMWPc"/>
    <property type="match status" value="1"/>
</dbReference>
<dbReference type="HOGENOM" id="CLU_071415_2_2_0"/>
<name>E4UA65_OCEP5</name>
<dbReference type="InterPro" id="IPR036196">
    <property type="entry name" value="Ptyr_pPase_sf"/>
</dbReference>
<feature type="active site" description="Nucleophile" evidence="7">
    <location>
        <position position="10"/>
    </location>
</feature>
<keyword evidence="10" id="KW-1185">Reference proteome</keyword>
<dbReference type="EMBL" id="CP002361">
    <property type="protein sequence ID" value="ADR37508.1"/>
    <property type="molecule type" value="Genomic_DNA"/>
</dbReference>
<proteinExistence type="inferred from homology"/>
<comment type="subcellular location">
    <subcellularLocation>
        <location evidence="1">Cytoplasm</location>
    </subcellularLocation>
</comment>
<dbReference type="PANTHER" id="PTHR11717">
    <property type="entry name" value="LOW MOLECULAR WEIGHT PROTEIN TYROSINE PHOSPHATASE"/>
    <property type="match status" value="1"/>
</dbReference>
<protein>
    <recommendedName>
        <fullName evidence="3">protein-tyrosine-phosphatase</fullName>
        <ecNumber evidence="3">3.1.3.48</ecNumber>
    </recommendedName>
</protein>